<dbReference type="Proteomes" id="UP000006764">
    <property type="component" value="Chromosome"/>
</dbReference>
<dbReference type="KEGG" id="apac:S7S_11145"/>
<dbReference type="SUPFAM" id="SSF49464">
    <property type="entry name" value="Carboxypeptidase regulatory domain-like"/>
    <property type="match status" value="1"/>
</dbReference>
<dbReference type="Gene3D" id="2.60.40.10">
    <property type="entry name" value="Immunoglobulins"/>
    <property type="match status" value="5"/>
</dbReference>
<gene>
    <name evidence="2" type="ORF">S7S_11145</name>
</gene>
<evidence type="ECO:0000313" key="3">
    <source>
        <dbReference type="Proteomes" id="UP000006764"/>
    </source>
</evidence>
<organism evidence="2 3">
    <name type="scientific">Isoalcanivorax pacificus W11-5</name>
    <dbReference type="NCBI Taxonomy" id="391936"/>
    <lineage>
        <taxon>Bacteria</taxon>
        <taxon>Pseudomonadati</taxon>
        <taxon>Pseudomonadota</taxon>
        <taxon>Gammaproteobacteria</taxon>
        <taxon>Oceanospirillales</taxon>
        <taxon>Alcanivoracaceae</taxon>
        <taxon>Isoalcanivorax</taxon>
    </lineage>
</organism>
<feature type="compositionally biased region" description="Acidic residues" evidence="1">
    <location>
        <begin position="558"/>
        <end position="570"/>
    </location>
</feature>
<evidence type="ECO:0000256" key="1">
    <source>
        <dbReference type="SAM" id="MobiDB-lite"/>
    </source>
</evidence>
<dbReference type="RefSeq" id="WP_008737144.1">
    <property type="nucleotide sequence ID" value="NZ_CP004387.1"/>
</dbReference>
<accession>A0A0B4XNH5</accession>
<reference evidence="2 3" key="1">
    <citation type="journal article" date="2012" name="J. Bacteriol.">
        <title>Genome sequence of an alkane-degrading bacterium, Alcanivorax pacificus type strain W11-5, isolated from deep sea sediment.</title>
        <authorList>
            <person name="Lai Q."/>
            <person name="Shao Z."/>
        </authorList>
    </citation>
    <scope>NUCLEOTIDE SEQUENCE [LARGE SCALE GENOMIC DNA]</scope>
    <source>
        <strain evidence="2 3">W11-5</strain>
    </source>
</reference>
<dbReference type="STRING" id="391936.S7S_11145"/>
<dbReference type="Pfam" id="PF09136">
    <property type="entry name" value="Glucodextran_B"/>
    <property type="match status" value="1"/>
</dbReference>
<dbReference type="OrthoDB" id="6197493at2"/>
<dbReference type="InterPro" id="IPR013783">
    <property type="entry name" value="Ig-like_fold"/>
</dbReference>
<evidence type="ECO:0000313" key="2">
    <source>
        <dbReference type="EMBL" id="AJD48641.1"/>
    </source>
</evidence>
<sequence length="1461" mass="152430">MTSEVRADTTQECTALFPTPVAAHDPQARLSFWGGHVAGGADTLVARSKLDLSLLPLSCGNTACAITGSAAAQAILPPFPSAQGSARLNVGWLGNEFYQGNSRDFRDVNIGLWGTLRLPASEQPWRIRNLSVGLDGTLILGPGDYWVENLSLALGAELKVQGEGTVRLHVRNTFSVPLSVHLNAGGETTQLLVVAYDNLSLQTSAGVTGSVYAVGDVSLSTGASVTGDLSASTVSLQLGARVTAISDSQRGQLDYGDLCHNTLDPDLEVPDEEAPVITLDQPDGQRQEAATATLSGHVTDTGGPSAGVAGLWITRSDTGDTMQVAISGTAFSTSLPVAFGDNHFGVLARDHSGNETTLGWHVIREDVTAPLVSLSGPQQETVQRSPFTLEGEVDDGEHGSGVDTIVVTRAGQSETAPVTRDGNQFTAAVPVQWGDNMLQVTVTDVAGNSTIAEKQVTRADQMPPDLVIHNPPSAIVGAATVTVTGVAQDDTYGSGVARILVDNTSVPGTVISVTPGANGEFSASINLGAGLNQISITAEDQFDNRSVAAISVTRPDQDGDGIPDDIDPDRDGDGYSNEEEISRGTDPDDPADYPDDVAPVLTVNNPPEARVTRADIQVTGTAVDDRAMHSVTLLNHRFGTPLATTLQSGGHYSGLAPLEVGDNAITVTARDAAGNESSEVIQVLRVEPPRLVNVSPAQGAIVHDPVVTLSGEIHGVQTAEMLTLQVNGAQVMIGDGQGDAQTGFVYPFAVTDLPLAFGVNRFVLQLNSPDGHDSRTLDISRLPEDEDSVPPPTLTLLTPLDGAWQGTDTVQVRGRVEGGGGAVEITVNGAPASRVGGAASGTFSSSLTFTQGAGSLTVSVTATDQLGRAATQSVTVYRDTGAPVITLDNPLAPLPADNPVNETPYRLAGTVTDPRLAGMLIDGAPVILAATAAEGEYRFVADVPLSAGTRTVSLEAHDLAGNRVRQSYQFTLSPSALLTPILPVANTRFVVVDHATTSVVARLAGQAPGATAVALLDGEAFPLTLDGTLVQGNVQLPVEEGPHSLRIEINHPDAGLVAAANIPISIANPSQQPLTLVRSSPASDAGVIAPNQALTFHFNRPVDPAMLNVSVKETLHGLTYINQDASGTDFLRAQGYKLETVHRALEPVPGTVDILPGARAVTFVADRYYGYGATLDAEIIADGISLGRARFAVEPLPTQVSGNIADQFGNPVAGVTVSLGPLRTTTDAKGGYQLGFGEQSGHVAGGVTELVFNPAMQDPRFGTRRQPVTVRQGEHNQLGLRTLLLLNENTGFSGLRSGATTRLANDQLEIDLTQAVLHGPEGAGSVTVNPQFLPLERLGLETTGLVPLFGVYVLQPDSLRVEGQVGLSMAVPVYQGTREWMQDDSLVVVLGLNDNRSALAPVGVAEVVGERVILRRAFRGRWLDYLGIAPVTEQALPALQAWVAGEGGWATVQTALGAGGR</sequence>
<dbReference type="HOGENOM" id="CLU_250722_0_0_6"/>
<feature type="region of interest" description="Disordered" evidence="1">
    <location>
        <begin position="772"/>
        <end position="791"/>
    </location>
</feature>
<proteinExistence type="predicted"/>
<protein>
    <submittedName>
        <fullName evidence="2">Thrombospondin type 3 repeat family protein</fullName>
    </submittedName>
</protein>
<dbReference type="EMBL" id="CP004387">
    <property type="protein sequence ID" value="AJD48641.1"/>
    <property type="molecule type" value="Genomic_DNA"/>
</dbReference>
<feature type="region of interest" description="Disordered" evidence="1">
    <location>
        <begin position="551"/>
        <end position="612"/>
    </location>
</feature>
<feature type="compositionally biased region" description="Basic and acidic residues" evidence="1">
    <location>
        <begin position="772"/>
        <end position="783"/>
    </location>
</feature>
<name>A0A0B4XNH5_9GAMM</name>
<dbReference type="InterPro" id="IPR008969">
    <property type="entry name" value="CarboxyPept-like_regulatory"/>
</dbReference>
<keyword evidence="3" id="KW-1185">Reference proteome</keyword>